<keyword evidence="1" id="KW-0472">Membrane</keyword>
<feature type="transmembrane region" description="Helical" evidence="1">
    <location>
        <begin position="6"/>
        <end position="28"/>
    </location>
</feature>
<dbReference type="Gene3D" id="3.30.565.10">
    <property type="entry name" value="Histidine kinase-like ATPase, C-terminal domain"/>
    <property type="match status" value="1"/>
</dbReference>
<dbReference type="CDD" id="cd16935">
    <property type="entry name" value="HATPase_AgrC-ComD-like"/>
    <property type="match status" value="1"/>
</dbReference>
<dbReference type="PANTHER" id="PTHR40448:SF1">
    <property type="entry name" value="TWO-COMPONENT SENSOR HISTIDINE KINASE"/>
    <property type="match status" value="1"/>
</dbReference>
<feature type="transmembrane region" description="Helical" evidence="1">
    <location>
        <begin position="120"/>
        <end position="141"/>
    </location>
</feature>
<evidence type="ECO:0000313" key="3">
    <source>
        <dbReference type="EMBL" id="QNM03210.1"/>
    </source>
</evidence>
<evidence type="ECO:0000259" key="2">
    <source>
        <dbReference type="Pfam" id="PF14501"/>
    </source>
</evidence>
<dbReference type="EMBL" id="CP060633">
    <property type="protein sequence ID" value="QNM03210.1"/>
    <property type="molecule type" value="Genomic_DNA"/>
</dbReference>
<evidence type="ECO:0000313" key="4">
    <source>
        <dbReference type="Proteomes" id="UP000515981"/>
    </source>
</evidence>
<keyword evidence="3" id="KW-0808">Transferase</keyword>
<dbReference type="PANTHER" id="PTHR40448">
    <property type="entry name" value="TWO-COMPONENT SENSOR HISTIDINE KINASE"/>
    <property type="match status" value="1"/>
</dbReference>
<dbReference type="KEGG" id="ssun:H9Q77_03440"/>
<protein>
    <submittedName>
        <fullName evidence="3">Sensor histidine kinase</fullName>
    </submittedName>
</protein>
<dbReference type="InterPro" id="IPR032834">
    <property type="entry name" value="NatK-like_C"/>
</dbReference>
<dbReference type="SUPFAM" id="SSF55874">
    <property type="entry name" value="ATPase domain of HSP90 chaperone/DNA topoisomerase II/histidine kinase"/>
    <property type="match status" value="1"/>
</dbReference>
<sequence length="425" mass="48624">MSEFVSLLGLINYGFVLFFGIVMSLYLADIHFEDNKIPYIITILALGAIQLLSYLMMGENLLYKCYPLLIHLPLVLLIRFAFHRNIYIATISVLSAYLMCTPRKWFGTLAAFFFDGSPVVANLVSICVTIPLLYLVIRYIAPYIIRLHYENKKTLLLFFLLPLSYYILEYTLTVYTDLLYTGGPVIIDFMDSFLVLFFFILTMVSLDFSNKKSTAERENLLLTTAAAQAQKEITQLSTSQKQASIYRHDLRHHMTFLQNCIAENELEQALEYIHQICADIDNSRVIRYCENDALNLILSSYAGQASDAGIELQFTVTATDFTRFQITDLCSLFANALENAIYACEKIPAPEKRYITLKVYEKNNRICIQIANSYLQEPVFENEIPISHEPNHGLGTKSMISVVEKYHGVYGFFAEDGKFRFQASL</sequence>
<dbReference type="GO" id="GO:0016301">
    <property type="term" value="F:kinase activity"/>
    <property type="evidence" value="ECO:0007669"/>
    <property type="project" value="UniProtKB-KW"/>
</dbReference>
<dbReference type="Pfam" id="PF14501">
    <property type="entry name" value="HATPase_c_5"/>
    <property type="match status" value="1"/>
</dbReference>
<reference evidence="3 4" key="1">
    <citation type="submission" date="2020-08" db="EMBL/GenBank/DDBJ databases">
        <authorList>
            <person name="Liu C."/>
            <person name="Sun Q."/>
        </authorList>
    </citation>
    <scope>NUCLEOTIDE SEQUENCE [LARGE SCALE GENOMIC DNA]</scope>
    <source>
        <strain evidence="3 4">NSJ-8</strain>
    </source>
</reference>
<dbReference type="Proteomes" id="UP000515981">
    <property type="component" value="Chromosome"/>
</dbReference>
<keyword evidence="3" id="KW-0418">Kinase</keyword>
<evidence type="ECO:0000256" key="1">
    <source>
        <dbReference type="SAM" id="Phobius"/>
    </source>
</evidence>
<keyword evidence="1" id="KW-0812">Transmembrane</keyword>
<gene>
    <name evidence="3" type="ORF">H9Q77_03440</name>
</gene>
<dbReference type="InterPro" id="IPR036890">
    <property type="entry name" value="HATPase_C_sf"/>
</dbReference>
<dbReference type="AlphaFoldDB" id="A0A7G9FXC8"/>
<keyword evidence="4" id="KW-1185">Reference proteome</keyword>
<feature type="domain" description="Sensor histidine kinase NatK-like C-terminal" evidence="2">
    <location>
        <begin position="325"/>
        <end position="422"/>
    </location>
</feature>
<feature type="transmembrane region" description="Helical" evidence="1">
    <location>
        <begin position="153"/>
        <end position="173"/>
    </location>
</feature>
<accession>A0A7G9FXC8</accession>
<feature type="transmembrane region" description="Helical" evidence="1">
    <location>
        <begin position="185"/>
        <end position="208"/>
    </location>
</feature>
<name>A0A7G9FXC8_9FIRM</name>
<dbReference type="RefSeq" id="WP_249326539.1">
    <property type="nucleotide sequence ID" value="NZ_CP060633.1"/>
</dbReference>
<feature type="transmembrane region" description="Helical" evidence="1">
    <location>
        <begin position="37"/>
        <end position="55"/>
    </location>
</feature>
<proteinExistence type="predicted"/>
<keyword evidence="1" id="KW-1133">Transmembrane helix</keyword>
<dbReference type="GO" id="GO:0042802">
    <property type="term" value="F:identical protein binding"/>
    <property type="evidence" value="ECO:0007669"/>
    <property type="project" value="TreeGrafter"/>
</dbReference>
<organism evidence="3 4">
    <name type="scientific">Simiaoa sunii</name>
    <dbReference type="NCBI Taxonomy" id="2763672"/>
    <lineage>
        <taxon>Bacteria</taxon>
        <taxon>Bacillati</taxon>
        <taxon>Bacillota</taxon>
        <taxon>Clostridia</taxon>
        <taxon>Lachnospirales</taxon>
        <taxon>Lachnospiraceae</taxon>
        <taxon>Simiaoa</taxon>
    </lineage>
</organism>